<dbReference type="Proteomes" id="UP000245626">
    <property type="component" value="Unassembled WGS sequence"/>
</dbReference>
<dbReference type="EMBL" id="KZ820027">
    <property type="protein sequence ID" value="PWN49616.1"/>
    <property type="molecule type" value="Genomic_DNA"/>
</dbReference>
<gene>
    <name evidence="1" type="ORF">IE53DRAFT_369616</name>
</gene>
<accession>A0ACD0NUY6</accession>
<protein>
    <submittedName>
        <fullName evidence="1">Kinase-like protein</fullName>
    </submittedName>
</protein>
<sequence length="108" mass="12474">MPQEYIDILGGLDSTHFANFRNLMRQGFRDVRKHAERIIMIVELMQKDSKLPCFTLGDLTSANLRDRFQLALSQSQCDEFVDKLILNSAGSAFTRLYDTFQYYSQGVL</sequence>
<keyword evidence="2" id="KW-1185">Reference proteome</keyword>
<reference evidence="1 2" key="1">
    <citation type="journal article" date="2018" name="Mol. Biol. Evol.">
        <title>Broad Genomic Sampling Reveals a Smut Pathogenic Ancestry of the Fungal Clade Ustilaginomycotina.</title>
        <authorList>
            <person name="Kijpornyongpan T."/>
            <person name="Mondo S.J."/>
            <person name="Barry K."/>
            <person name="Sandor L."/>
            <person name="Lee J."/>
            <person name="Lipzen A."/>
            <person name="Pangilinan J."/>
            <person name="LaButti K."/>
            <person name="Hainaut M."/>
            <person name="Henrissat B."/>
            <person name="Grigoriev I.V."/>
            <person name="Spatafora J.W."/>
            <person name="Aime M.C."/>
        </authorList>
    </citation>
    <scope>NUCLEOTIDE SEQUENCE [LARGE SCALE GENOMIC DNA]</scope>
    <source>
        <strain evidence="1 2">SA 807</strain>
    </source>
</reference>
<evidence type="ECO:0000313" key="2">
    <source>
        <dbReference type="Proteomes" id="UP000245626"/>
    </source>
</evidence>
<proteinExistence type="predicted"/>
<name>A0ACD0NUY6_9BASI</name>
<organism evidence="1 2">
    <name type="scientific">Violaceomyces palustris</name>
    <dbReference type="NCBI Taxonomy" id="1673888"/>
    <lineage>
        <taxon>Eukaryota</taxon>
        <taxon>Fungi</taxon>
        <taxon>Dikarya</taxon>
        <taxon>Basidiomycota</taxon>
        <taxon>Ustilaginomycotina</taxon>
        <taxon>Ustilaginomycetes</taxon>
        <taxon>Violaceomycetales</taxon>
        <taxon>Violaceomycetaceae</taxon>
        <taxon>Violaceomyces</taxon>
    </lineage>
</organism>
<evidence type="ECO:0000313" key="1">
    <source>
        <dbReference type="EMBL" id="PWN49616.1"/>
    </source>
</evidence>